<keyword evidence="1" id="KW-0472">Membrane</keyword>
<feature type="transmembrane region" description="Helical" evidence="1">
    <location>
        <begin position="110"/>
        <end position="137"/>
    </location>
</feature>
<feature type="transmembrane region" description="Helical" evidence="1">
    <location>
        <begin position="211"/>
        <end position="231"/>
    </location>
</feature>
<reference evidence="2 3" key="1">
    <citation type="submission" date="2024-01" db="EMBL/GenBank/DDBJ databases">
        <title>The complete chloroplast genome sequence of Lithospermum erythrorhizon: insights into the phylogenetic relationship among Boraginaceae species and the maternal lineages of purple gromwells.</title>
        <authorList>
            <person name="Okada T."/>
            <person name="Watanabe K."/>
        </authorList>
    </citation>
    <scope>NUCLEOTIDE SEQUENCE [LARGE SCALE GENOMIC DNA]</scope>
</reference>
<sequence length="304" mass="34601">MATSSEDINLSLVLSETRRIINAYRNHFSILSVLFLLPFFILLFLYPTTFLNVFESNDCTKSLFLLVLYFVVAFVFSISATGTFTYSAFHGYYNRPLKLITTLKSLSSSFIPLCSTLLVLQLIIFSIGFLIGILGYFIYTLVDSNDENGSHNSRSFIWTLILVDIVMLMVLVCIRYLQVNLIIANVIVVVESKWGYEPLRRSSYLMKGLRTITLKINMLFGLVSCVFVYGFYWSSWTSDTDTLWVWISKMVAGSCGMTMLVEYSLIANVVMYIYSMKMKGELGVEIQGDEYVSLNIGDDGNMFI</sequence>
<dbReference type="AlphaFoldDB" id="A0AAV3S2W0"/>
<keyword evidence="1" id="KW-1133">Transmembrane helix</keyword>
<organism evidence="2 3">
    <name type="scientific">Lithospermum erythrorhizon</name>
    <name type="common">Purple gromwell</name>
    <name type="synonym">Lithospermum officinale var. erythrorhizon</name>
    <dbReference type="NCBI Taxonomy" id="34254"/>
    <lineage>
        <taxon>Eukaryota</taxon>
        <taxon>Viridiplantae</taxon>
        <taxon>Streptophyta</taxon>
        <taxon>Embryophyta</taxon>
        <taxon>Tracheophyta</taxon>
        <taxon>Spermatophyta</taxon>
        <taxon>Magnoliopsida</taxon>
        <taxon>eudicotyledons</taxon>
        <taxon>Gunneridae</taxon>
        <taxon>Pentapetalae</taxon>
        <taxon>asterids</taxon>
        <taxon>lamiids</taxon>
        <taxon>Boraginales</taxon>
        <taxon>Boraginaceae</taxon>
        <taxon>Boraginoideae</taxon>
        <taxon>Lithospermeae</taxon>
        <taxon>Lithospermum</taxon>
    </lineage>
</organism>
<feature type="transmembrane region" description="Helical" evidence="1">
    <location>
        <begin position="28"/>
        <end position="46"/>
    </location>
</feature>
<evidence type="ECO:0008006" key="4">
    <source>
        <dbReference type="Google" id="ProtNLM"/>
    </source>
</evidence>
<dbReference type="EMBL" id="BAABME010014368">
    <property type="protein sequence ID" value="GAA0187114.1"/>
    <property type="molecule type" value="Genomic_DNA"/>
</dbReference>
<dbReference type="PANTHER" id="PTHR33133:SF7">
    <property type="entry name" value="F26K24.10 PROTEIN-RELATED"/>
    <property type="match status" value="1"/>
</dbReference>
<comment type="caution">
    <text evidence="2">The sequence shown here is derived from an EMBL/GenBank/DDBJ whole genome shotgun (WGS) entry which is preliminary data.</text>
</comment>
<feature type="transmembrane region" description="Helical" evidence="1">
    <location>
        <begin position="66"/>
        <end position="89"/>
    </location>
</feature>
<feature type="transmembrane region" description="Helical" evidence="1">
    <location>
        <begin position="157"/>
        <end position="190"/>
    </location>
</feature>
<keyword evidence="1" id="KW-0812">Transmembrane</keyword>
<evidence type="ECO:0000313" key="2">
    <source>
        <dbReference type="EMBL" id="GAA0187114.1"/>
    </source>
</evidence>
<dbReference type="Proteomes" id="UP001454036">
    <property type="component" value="Unassembled WGS sequence"/>
</dbReference>
<gene>
    <name evidence="2" type="ORF">LIER_34402</name>
</gene>
<accession>A0AAV3S2W0</accession>
<name>A0AAV3S2W0_LITER</name>
<protein>
    <recommendedName>
        <fullName evidence="4">Transmembrane protein</fullName>
    </recommendedName>
</protein>
<keyword evidence="3" id="KW-1185">Reference proteome</keyword>
<evidence type="ECO:0000256" key="1">
    <source>
        <dbReference type="SAM" id="Phobius"/>
    </source>
</evidence>
<proteinExistence type="predicted"/>
<dbReference type="PANTHER" id="PTHR33133">
    <property type="entry name" value="OS08G0107100 PROTEIN-RELATED"/>
    <property type="match status" value="1"/>
</dbReference>
<feature type="transmembrane region" description="Helical" evidence="1">
    <location>
        <begin position="251"/>
        <end position="274"/>
    </location>
</feature>
<evidence type="ECO:0000313" key="3">
    <source>
        <dbReference type="Proteomes" id="UP001454036"/>
    </source>
</evidence>